<feature type="binding site" evidence="24">
    <location>
        <position position="141"/>
    </location>
    <ligand>
        <name>ATP</name>
        <dbReference type="ChEBI" id="CHEBI:30616"/>
    </ligand>
</feature>
<keyword evidence="11 26" id="KW-0067">ATP-binding</keyword>
<evidence type="ECO:0000256" key="6">
    <source>
        <dbReference type="ARBA" id="ARBA00012216"/>
    </source>
</evidence>
<feature type="active site" evidence="23">
    <location>
        <position position="17"/>
    </location>
</feature>
<dbReference type="KEGG" id="cgrn:4412665_01485"/>
<dbReference type="NCBIfam" id="NF002528">
    <property type="entry name" value="PRK01966.1-4"/>
    <property type="match status" value="1"/>
</dbReference>
<dbReference type="InterPro" id="IPR011761">
    <property type="entry name" value="ATP-grasp"/>
</dbReference>
<dbReference type="PANTHER" id="PTHR23132:SF25">
    <property type="entry name" value="D-ALANINE--D-ALANINE LIGASE A"/>
    <property type="match status" value="1"/>
</dbReference>
<accession>A0A239WS32</accession>
<keyword evidence="15 25" id="KW-0464">Manganese</keyword>
<dbReference type="PROSITE" id="PS00843">
    <property type="entry name" value="DALA_DALA_LIGASE_1"/>
    <property type="match status" value="1"/>
</dbReference>
<evidence type="ECO:0000256" key="22">
    <source>
        <dbReference type="HAMAP-Rule" id="MF_00047"/>
    </source>
</evidence>
<feature type="binding site" evidence="25">
    <location>
        <position position="323"/>
    </location>
    <ligand>
        <name>Mg(2+)</name>
        <dbReference type="ChEBI" id="CHEBI:18420"/>
        <label>2</label>
    </ligand>
</feature>
<comment type="similarity">
    <text evidence="5 22">Belongs to the D-alanine--D-alanine ligase family.</text>
</comment>
<evidence type="ECO:0000256" key="12">
    <source>
        <dbReference type="ARBA" id="ARBA00022842"/>
    </source>
</evidence>
<evidence type="ECO:0000256" key="23">
    <source>
        <dbReference type="PIRSR" id="PIRSR039102-1"/>
    </source>
</evidence>
<evidence type="ECO:0000256" key="7">
    <source>
        <dbReference type="ARBA" id="ARBA00022490"/>
    </source>
</evidence>
<comment type="cofactor">
    <cofactor evidence="1">
        <name>Mn(2+)</name>
        <dbReference type="ChEBI" id="CHEBI:29035"/>
    </cofactor>
</comment>
<feature type="binding site" evidence="24">
    <location>
        <begin position="185"/>
        <end position="187"/>
    </location>
    <ligand>
        <name>ATP</name>
        <dbReference type="ChEBI" id="CHEBI:30616"/>
    </ligand>
</feature>
<dbReference type="EC" id="6.3.2.4" evidence="6 22"/>
<evidence type="ECO:0000256" key="11">
    <source>
        <dbReference type="ARBA" id="ARBA00022840"/>
    </source>
</evidence>
<feature type="binding site" evidence="24">
    <location>
        <begin position="193"/>
        <end position="194"/>
    </location>
    <ligand>
        <name>ATP</name>
        <dbReference type="ChEBI" id="CHEBI:30616"/>
    </ligand>
</feature>
<feature type="domain" description="ATP-grasp" evidence="27">
    <location>
        <begin position="145"/>
        <end position="356"/>
    </location>
</feature>
<dbReference type="AlphaFoldDB" id="A0A239WS32"/>
<dbReference type="FunFam" id="3.30.1490.20:FF:000007">
    <property type="entry name" value="D-alanine--D-alanine ligase"/>
    <property type="match status" value="1"/>
</dbReference>
<dbReference type="NCBIfam" id="TIGR01205">
    <property type="entry name" value="D_ala_D_alaTIGR"/>
    <property type="match status" value="1"/>
</dbReference>
<keyword evidence="8 22" id="KW-0436">Ligase</keyword>
<feature type="binding site" evidence="25">
    <location>
        <position position="323"/>
    </location>
    <ligand>
        <name>Mg(2+)</name>
        <dbReference type="ChEBI" id="CHEBI:18420"/>
        <label>1</label>
    </ligand>
</feature>
<feature type="active site" evidence="23">
    <location>
        <position position="334"/>
    </location>
</feature>
<evidence type="ECO:0000256" key="8">
    <source>
        <dbReference type="ARBA" id="ARBA00022598"/>
    </source>
</evidence>
<evidence type="ECO:0000256" key="21">
    <source>
        <dbReference type="ARBA" id="ARBA00077154"/>
    </source>
</evidence>
<sequence>MADPITVAVVFGGMSSEHSISCLTAANVVAAMDADRFTVVGIGISPDGVWTSWSAQDVLDLPRTGSLPEVSSVGHPGVTLQRHADGCHLVTSDGIDTPIDVIFPLLHGPYGEDGTIQGLLEMNGARYVGCGVASSANCMDKHLTKVVLSEAGILVGPYVVVRPHEWEDDRQGCLDRIGELTMPVFVKPARGGSSVGITKVTTGDDLVAAIEQARRFDPKVIVEQGITGREIECSVLDGHGGHAPRASAPGEIIVHDPDGFYDFQAKYLTGQDRATVSIPADLDEATSARVQQVAIDAFRALGCEGLARIDTFVTGDGTIYVNEPNTMPGFTTTSGFPLMWQASGLTYPQIVTELVELALERPLGLR</sequence>
<comment type="function">
    <text evidence="2 22">Cell wall formation.</text>
</comment>
<keyword evidence="7 22" id="KW-0963">Cytoplasm</keyword>
<dbReference type="InterPro" id="IPR016185">
    <property type="entry name" value="PreATP-grasp_dom_sf"/>
</dbReference>
<evidence type="ECO:0000256" key="4">
    <source>
        <dbReference type="ARBA" id="ARBA00004752"/>
    </source>
</evidence>
<organism evidence="28 29">
    <name type="scientific">Cutibacterium granulosum</name>
    <dbReference type="NCBI Taxonomy" id="33011"/>
    <lineage>
        <taxon>Bacteria</taxon>
        <taxon>Bacillati</taxon>
        <taxon>Actinomycetota</taxon>
        <taxon>Actinomycetes</taxon>
        <taxon>Propionibacteriales</taxon>
        <taxon>Propionibacteriaceae</taxon>
        <taxon>Cutibacterium</taxon>
    </lineage>
</organism>
<dbReference type="GO" id="GO:0008360">
    <property type="term" value="P:regulation of cell shape"/>
    <property type="evidence" value="ECO:0007669"/>
    <property type="project" value="UniProtKB-KW"/>
</dbReference>
<feature type="active site" evidence="23">
    <location>
        <position position="193"/>
    </location>
</feature>
<dbReference type="PROSITE" id="PS00844">
    <property type="entry name" value="DALA_DALA_LIGASE_2"/>
    <property type="match status" value="1"/>
</dbReference>
<dbReference type="HAMAP" id="MF_00047">
    <property type="entry name" value="Dala_Dala_lig"/>
    <property type="match status" value="1"/>
</dbReference>
<dbReference type="InterPro" id="IPR000291">
    <property type="entry name" value="D-Ala_lig_Van_CS"/>
</dbReference>
<evidence type="ECO:0000256" key="19">
    <source>
        <dbReference type="ARBA" id="ARBA00068427"/>
    </source>
</evidence>
<feature type="binding site" evidence="24">
    <location>
        <begin position="223"/>
        <end position="230"/>
    </location>
    <ligand>
        <name>ATP</name>
        <dbReference type="ChEBI" id="CHEBI:30616"/>
    </ligand>
</feature>
<dbReference type="GO" id="GO:0071555">
    <property type="term" value="P:cell wall organization"/>
    <property type="evidence" value="ECO:0007669"/>
    <property type="project" value="UniProtKB-KW"/>
</dbReference>
<dbReference type="Gene3D" id="3.40.50.20">
    <property type="match status" value="1"/>
</dbReference>
<comment type="catalytic activity">
    <reaction evidence="17 22">
        <text>2 D-alanine + ATP = D-alanyl-D-alanine + ADP + phosphate + H(+)</text>
        <dbReference type="Rhea" id="RHEA:11224"/>
        <dbReference type="ChEBI" id="CHEBI:15378"/>
        <dbReference type="ChEBI" id="CHEBI:30616"/>
        <dbReference type="ChEBI" id="CHEBI:43474"/>
        <dbReference type="ChEBI" id="CHEBI:57416"/>
        <dbReference type="ChEBI" id="CHEBI:57822"/>
        <dbReference type="ChEBI" id="CHEBI:456216"/>
        <dbReference type="EC" id="6.3.2.4"/>
    </reaction>
</comment>
<dbReference type="InterPro" id="IPR005905">
    <property type="entry name" value="D_ala_D_ala"/>
</dbReference>
<dbReference type="PIRSF" id="PIRSF039102">
    <property type="entry name" value="Ddl/VanB"/>
    <property type="match status" value="1"/>
</dbReference>
<evidence type="ECO:0000256" key="3">
    <source>
        <dbReference type="ARBA" id="ARBA00004496"/>
    </source>
</evidence>
<evidence type="ECO:0000313" key="28">
    <source>
        <dbReference type="EMBL" id="SNV37222.1"/>
    </source>
</evidence>
<evidence type="ECO:0000256" key="15">
    <source>
        <dbReference type="ARBA" id="ARBA00023211"/>
    </source>
</evidence>
<dbReference type="InterPro" id="IPR011095">
    <property type="entry name" value="Dala_Dala_lig_C"/>
</dbReference>
<feature type="binding site" evidence="24">
    <location>
        <begin position="322"/>
        <end position="323"/>
    </location>
    <ligand>
        <name>ATP</name>
        <dbReference type="ChEBI" id="CHEBI:30616"/>
    </ligand>
</feature>
<comment type="pathway">
    <text evidence="4 22">Cell wall biogenesis; peptidoglycan biosynthesis.</text>
</comment>
<dbReference type="SUPFAM" id="SSF56059">
    <property type="entry name" value="Glutathione synthetase ATP-binding domain-like"/>
    <property type="match status" value="1"/>
</dbReference>
<dbReference type="eggNOG" id="COG1181">
    <property type="taxonomic scope" value="Bacteria"/>
</dbReference>
<gene>
    <name evidence="22 28" type="primary">ddl</name>
    <name evidence="28" type="ORF">SAMEA4412665_01485</name>
</gene>
<evidence type="ECO:0000256" key="16">
    <source>
        <dbReference type="ARBA" id="ARBA00023316"/>
    </source>
</evidence>
<evidence type="ECO:0000256" key="10">
    <source>
        <dbReference type="ARBA" id="ARBA00022741"/>
    </source>
</evidence>
<dbReference type="GO" id="GO:0008716">
    <property type="term" value="F:D-alanine-D-alanine ligase activity"/>
    <property type="evidence" value="ECO:0007669"/>
    <property type="project" value="UniProtKB-UniRule"/>
</dbReference>
<keyword evidence="10 24" id="KW-0547">Nucleotide-binding</keyword>
<dbReference type="GO" id="GO:0005829">
    <property type="term" value="C:cytosol"/>
    <property type="evidence" value="ECO:0007669"/>
    <property type="project" value="TreeGrafter"/>
</dbReference>
<evidence type="ECO:0000256" key="18">
    <source>
        <dbReference type="ARBA" id="ARBA00060592"/>
    </source>
</evidence>
<dbReference type="PROSITE" id="PS50975">
    <property type="entry name" value="ATP_GRASP"/>
    <property type="match status" value="1"/>
</dbReference>
<evidence type="ECO:0000256" key="9">
    <source>
        <dbReference type="ARBA" id="ARBA00022723"/>
    </source>
</evidence>
<keyword evidence="14 22" id="KW-0573">Peptidoglycan synthesis</keyword>
<dbReference type="GO" id="GO:0005524">
    <property type="term" value="F:ATP binding"/>
    <property type="evidence" value="ECO:0007669"/>
    <property type="project" value="UniProtKB-UniRule"/>
</dbReference>
<dbReference type="RefSeq" id="WP_021103499.1">
    <property type="nucleotide sequence ID" value="NZ_LT906441.1"/>
</dbReference>
<feature type="binding site" evidence="25">
    <location>
        <position position="325"/>
    </location>
    <ligand>
        <name>Mg(2+)</name>
        <dbReference type="ChEBI" id="CHEBI:18420"/>
        <label>2</label>
    </ligand>
</feature>
<dbReference type="Proteomes" id="UP000215332">
    <property type="component" value="Chromosome 1"/>
</dbReference>
<dbReference type="InterPro" id="IPR013815">
    <property type="entry name" value="ATP_grasp_subdomain_1"/>
</dbReference>
<evidence type="ECO:0000256" key="5">
    <source>
        <dbReference type="ARBA" id="ARBA00010871"/>
    </source>
</evidence>
<dbReference type="GO" id="GO:0046872">
    <property type="term" value="F:metal ion binding"/>
    <property type="evidence" value="ECO:0007669"/>
    <property type="project" value="UniProtKB-KW"/>
</dbReference>
<keyword evidence="9 25" id="KW-0479">Metal-binding</keyword>
<dbReference type="InterPro" id="IPR011127">
    <property type="entry name" value="Dala_Dala_lig_N"/>
</dbReference>
<evidence type="ECO:0000256" key="25">
    <source>
        <dbReference type="PIRSR" id="PIRSR039102-3"/>
    </source>
</evidence>
<keyword evidence="12 25" id="KW-0460">Magnesium</keyword>
<dbReference type="Pfam" id="PF07478">
    <property type="entry name" value="Dala_Dala_lig_C"/>
    <property type="match status" value="1"/>
</dbReference>
<evidence type="ECO:0000256" key="14">
    <source>
        <dbReference type="ARBA" id="ARBA00022984"/>
    </source>
</evidence>
<feature type="binding site" evidence="25">
    <location>
        <position position="310"/>
    </location>
    <ligand>
        <name>Mg(2+)</name>
        <dbReference type="ChEBI" id="CHEBI:18420"/>
        <label>1</label>
    </ligand>
</feature>
<name>A0A239WS32_9ACTN</name>
<proteinExistence type="inferred from homology"/>
<dbReference type="EMBL" id="LT906441">
    <property type="protein sequence ID" value="SNV37222.1"/>
    <property type="molecule type" value="Genomic_DNA"/>
</dbReference>
<dbReference type="GO" id="GO:0009252">
    <property type="term" value="P:peptidoglycan biosynthetic process"/>
    <property type="evidence" value="ECO:0007669"/>
    <property type="project" value="UniProtKB-UniRule"/>
</dbReference>
<evidence type="ECO:0000256" key="24">
    <source>
        <dbReference type="PIRSR" id="PIRSR039102-2"/>
    </source>
</evidence>
<evidence type="ECO:0000256" key="17">
    <source>
        <dbReference type="ARBA" id="ARBA00047614"/>
    </source>
</evidence>
<dbReference type="Pfam" id="PF01820">
    <property type="entry name" value="Dala_Dala_lig_N"/>
    <property type="match status" value="1"/>
</dbReference>
<dbReference type="PANTHER" id="PTHR23132">
    <property type="entry name" value="D-ALANINE--D-ALANINE LIGASE"/>
    <property type="match status" value="1"/>
</dbReference>
<dbReference type="Gene3D" id="3.30.470.20">
    <property type="entry name" value="ATP-grasp fold, B domain"/>
    <property type="match status" value="1"/>
</dbReference>
<keyword evidence="13 22" id="KW-0133">Cell shape</keyword>
<evidence type="ECO:0000256" key="26">
    <source>
        <dbReference type="PROSITE-ProRule" id="PRU00409"/>
    </source>
</evidence>
<protein>
    <recommendedName>
        <fullName evidence="19 22">D-alanine--D-alanine ligase</fullName>
        <ecNumber evidence="6 22">6.3.2.4</ecNumber>
    </recommendedName>
    <alternativeName>
        <fullName evidence="21 22">D-Ala-D-Ala ligase</fullName>
    </alternativeName>
    <alternativeName>
        <fullName evidence="20 22">D-alanylalanine synthetase</fullName>
    </alternativeName>
</protein>
<reference evidence="28 29" key="1">
    <citation type="submission" date="2017-06" db="EMBL/GenBank/DDBJ databases">
        <authorList>
            <consortium name="Pathogen Informatics"/>
        </authorList>
    </citation>
    <scope>NUCLEOTIDE SEQUENCE [LARGE SCALE GENOMIC DNA]</scope>
    <source>
        <strain evidence="28 29">NCTC11865</strain>
    </source>
</reference>
<evidence type="ECO:0000259" key="27">
    <source>
        <dbReference type="PROSITE" id="PS50975"/>
    </source>
</evidence>
<evidence type="ECO:0000256" key="13">
    <source>
        <dbReference type="ARBA" id="ARBA00022960"/>
    </source>
</evidence>
<evidence type="ECO:0000256" key="1">
    <source>
        <dbReference type="ARBA" id="ARBA00001936"/>
    </source>
</evidence>
<dbReference type="Gene3D" id="3.30.1490.20">
    <property type="entry name" value="ATP-grasp fold, A domain"/>
    <property type="match status" value="1"/>
</dbReference>
<evidence type="ECO:0000313" key="29">
    <source>
        <dbReference type="Proteomes" id="UP000215332"/>
    </source>
</evidence>
<dbReference type="SUPFAM" id="SSF52440">
    <property type="entry name" value="PreATP-grasp domain"/>
    <property type="match status" value="1"/>
</dbReference>
<dbReference type="FunFam" id="3.30.470.20:FF:000008">
    <property type="entry name" value="D-alanine--D-alanine ligase"/>
    <property type="match status" value="1"/>
</dbReference>
<keyword evidence="16 22" id="KW-0961">Cell wall biogenesis/degradation</keyword>
<comment type="pathway">
    <text evidence="18">Glycan biosynthesis.</text>
</comment>
<evidence type="ECO:0000256" key="20">
    <source>
        <dbReference type="ARBA" id="ARBA00076288"/>
    </source>
</evidence>
<comment type="cofactor">
    <cofactor evidence="25">
        <name>Mg(2+)</name>
        <dbReference type="ChEBI" id="CHEBI:18420"/>
    </cofactor>
    <cofactor evidence="25">
        <name>Mn(2+)</name>
        <dbReference type="ChEBI" id="CHEBI:29035"/>
    </cofactor>
    <text evidence="25">Binds 2 magnesium or manganese ions per subunit.</text>
</comment>
<evidence type="ECO:0000256" key="2">
    <source>
        <dbReference type="ARBA" id="ARBA00003921"/>
    </source>
</evidence>
<dbReference type="UniPathway" id="UPA00219"/>
<comment type="subcellular location">
    <subcellularLocation>
        <location evidence="3 22">Cytoplasm</location>
    </subcellularLocation>
</comment>